<comment type="caution">
    <text evidence="2">The sequence shown here is derived from an EMBL/GenBank/DDBJ whole genome shotgun (WGS) entry which is preliminary data.</text>
</comment>
<dbReference type="Gene3D" id="3.40.50.1010">
    <property type="entry name" value="5'-nuclease"/>
    <property type="match status" value="1"/>
</dbReference>
<evidence type="ECO:0000313" key="2">
    <source>
        <dbReference type="EMBL" id="MBJ6724497.1"/>
    </source>
</evidence>
<keyword evidence="3" id="KW-1185">Reference proteome</keyword>
<dbReference type="RefSeq" id="WP_199383344.1">
    <property type="nucleotide sequence ID" value="NZ_JAEMHM010000005.1"/>
</dbReference>
<accession>A0A8J7M0C7</accession>
<dbReference type="GO" id="GO:0004540">
    <property type="term" value="F:RNA nuclease activity"/>
    <property type="evidence" value="ECO:0007669"/>
    <property type="project" value="InterPro"/>
</dbReference>
<reference evidence="2" key="1">
    <citation type="submission" date="2020-12" db="EMBL/GenBank/DDBJ databases">
        <title>Geomonas sp. Red875, isolated from river sediment.</title>
        <authorList>
            <person name="Xu Z."/>
            <person name="Zhang Z."/>
            <person name="Masuda Y."/>
            <person name="Itoh H."/>
            <person name="Senoo K."/>
        </authorList>
    </citation>
    <scope>NUCLEOTIDE SEQUENCE</scope>
    <source>
        <strain evidence="2">Red875</strain>
    </source>
</reference>
<evidence type="ECO:0000313" key="3">
    <source>
        <dbReference type="Proteomes" id="UP000636888"/>
    </source>
</evidence>
<proteinExistence type="predicted"/>
<gene>
    <name evidence="2" type="ORF">JFN93_07250</name>
</gene>
<dbReference type="InterPro" id="IPR021139">
    <property type="entry name" value="NYN"/>
</dbReference>
<protein>
    <submittedName>
        <fullName evidence="2">NYN domain-containing protein</fullName>
    </submittedName>
</protein>
<dbReference type="PANTHER" id="PTHR35811">
    <property type="entry name" value="SLR1870 PROTEIN"/>
    <property type="match status" value="1"/>
</dbReference>
<dbReference type="Pfam" id="PF01936">
    <property type="entry name" value="NYN"/>
    <property type="match status" value="1"/>
</dbReference>
<dbReference type="EMBL" id="JAEMHM010000005">
    <property type="protein sequence ID" value="MBJ6724497.1"/>
    <property type="molecule type" value="Genomic_DNA"/>
</dbReference>
<sequence>MSDATMIRSALFVDFDNIYLNFNNQDQDLAKAFATRPERWLRWLVESKPNVVVGGAVERRILIRRCYLNPSSFADFRPYFTKSAFEVIDCPPLTSRGKTSTDVHMVMDILETLHHYPSIDEFIILSGDADFTPVLIKLRKHDRRTSVLAAGYASPAYKASGDHVFDLDEFITAGIGFVELETEQQPLGSPATEANSPSIVQRIGARVHEVVQESGPVQAADLPRIFREFKEFGRDTNWLGFGTLRRLAVELVHASPKLVLIDDDPWKIGCAAPEVESAGAEPAETAEPGLDADTKQRMEEFIIETVRSSSVPVVLAKMAYLLGMKFGSRVSESQWYGSGSFKALLAHLNLPGVEISTLSSGFLFDRTIHEAPEEKMDSLQVKIHNITDTPLLPPEHYQILFRCLANEVNANGYSLNRTSKAVRDCCAEEGAAVARSHVNFVLLGLGHMRYRFQQGQEEAPLLAQKFYENVLNLCRSSQIFLSDEETASVRAWITGKP</sequence>
<evidence type="ECO:0000259" key="1">
    <source>
        <dbReference type="Pfam" id="PF01936"/>
    </source>
</evidence>
<feature type="domain" description="NYN" evidence="1">
    <location>
        <begin position="8"/>
        <end position="167"/>
    </location>
</feature>
<dbReference type="Proteomes" id="UP000636888">
    <property type="component" value="Unassembled WGS sequence"/>
</dbReference>
<dbReference type="AlphaFoldDB" id="A0A8J7M0C7"/>
<dbReference type="PANTHER" id="PTHR35811:SF1">
    <property type="entry name" value="HTH OST-TYPE DOMAIN-CONTAINING PROTEIN"/>
    <property type="match status" value="1"/>
</dbReference>
<name>A0A8J7M0C7_9BACT</name>
<organism evidence="2 3">
    <name type="scientific">Geomesophilobacter sediminis</name>
    <dbReference type="NCBI Taxonomy" id="2798584"/>
    <lineage>
        <taxon>Bacteria</taxon>
        <taxon>Pseudomonadati</taxon>
        <taxon>Thermodesulfobacteriota</taxon>
        <taxon>Desulfuromonadia</taxon>
        <taxon>Geobacterales</taxon>
        <taxon>Geobacteraceae</taxon>
        <taxon>Geomesophilobacter</taxon>
    </lineage>
</organism>